<accession>A0A1G1VCM6</accession>
<protein>
    <recommendedName>
        <fullName evidence="2">UPF0102 protein A3A77_01460</fullName>
    </recommendedName>
</protein>
<sequence>MSISTITAGALGEKAACELLQKQGYKILERNFRTRYGEIDIIALDFSNKLETLVFVEVKTRWNLDYGYPEEAVTPRKLRLVAQAAQFYKLTHPKTPDLLRIDVVAIEVEGDRVVATRLIRNVTG</sequence>
<dbReference type="SUPFAM" id="SSF52980">
    <property type="entry name" value="Restriction endonuclease-like"/>
    <property type="match status" value="1"/>
</dbReference>
<dbReference type="Proteomes" id="UP000178659">
    <property type="component" value="Unassembled WGS sequence"/>
</dbReference>
<dbReference type="InterPro" id="IPR011856">
    <property type="entry name" value="tRNA_endonuc-like_dom_sf"/>
</dbReference>
<dbReference type="GO" id="GO:0003676">
    <property type="term" value="F:nucleic acid binding"/>
    <property type="evidence" value="ECO:0007669"/>
    <property type="project" value="InterPro"/>
</dbReference>
<dbReference type="EMBL" id="MHCC01000018">
    <property type="protein sequence ID" value="OGY13223.1"/>
    <property type="molecule type" value="Genomic_DNA"/>
</dbReference>
<comment type="caution">
    <text evidence="3">The sequence shown here is derived from an EMBL/GenBank/DDBJ whole genome shotgun (WGS) entry which is preliminary data.</text>
</comment>
<gene>
    <name evidence="3" type="ORF">A3A77_01460</name>
</gene>
<dbReference type="InterPro" id="IPR003509">
    <property type="entry name" value="UPF0102_YraN-like"/>
</dbReference>
<dbReference type="AlphaFoldDB" id="A0A1G1VCM6"/>
<proteinExistence type="inferred from homology"/>
<dbReference type="PANTHER" id="PTHR34039">
    <property type="entry name" value="UPF0102 PROTEIN YRAN"/>
    <property type="match status" value="1"/>
</dbReference>
<comment type="similarity">
    <text evidence="1 2">Belongs to the UPF0102 family.</text>
</comment>
<evidence type="ECO:0000313" key="4">
    <source>
        <dbReference type="Proteomes" id="UP000178659"/>
    </source>
</evidence>
<dbReference type="Gene3D" id="3.40.1350.10">
    <property type="match status" value="1"/>
</dbReference>
<dbReference type="HAMAP" id="MF_00048">
    <property type="entry name" value="UPF0102"/>
    <property type="match status" value="1"/>
</dbReference>
<name>A0A1G1VCM6_9BACT</name>
<dbReference type="Pfam" id="PF02021">
    <property type="entry name" value="UPF0102"/>
    <property type="match status" value="1"/>
</dbReference>
<evidence type="ECO:0000256" key="1">
    <source>
        <dbReference type="ARBA" id="ARBA00006738"/>
    </source>
</evidence>
<evidence type="ECO:0000313" key="3">
    <source>
        <dbReference type="EMBL" id="OGY13223.1"/>
    </source>
</evidence>
<dbReference type="CDD" id="cd20736">
    <property type="entry name" value="PoNe_Nuclease"/>
    <property type="match status" value="1"/>
</dbReference>
<dbReference type="PANTHER" id="PTHR34039:SF1">
    <property type="entry name" value="UPF0102 PROTEIN YRAN"/>
    <property type="match status" value="1"/>
</dbReference>
<reference evidence="3 4" key="1">
    <citation type="journal article" date="2016" name="Nat. Commun.">
        <title>Thousands of microbial genomes shed light on interconnected biogeochemical processes in an aquifer system.</title>
        <authorList>
            <person name="Anantharaman K."/>
            <person name="Brown C.T."/>
            <person name="Hug L.A."/>
            <person name="Sharon I."/>
            <person name="Castelle C.J."/>
            <person name="Probst A.J."/>
            <person name="Thomas B.C."/>
            <person name="Singh A."/>
            <person name="Wilkins M.J."/>
            <person name="Karaoz U."/>
            <person name="Brodie E.L."/>
            <person name="Williams K.H."/>
            <person name="Hubbard S.S."/>
            <person name="Banfield J.F."/>
        </authorList>
    </citation>
    <scope>NUCLEOTIDE SEQUENCE [LARGE SCALE GENOMIC DNA]</scope>
</reference>
<evidence type="ECO:0000256" key="2">
    <source>
        <dbReference type="HAMAP-Rule" id="MF_00048"/>
    </source>
</evidence>
<dbReference type="InterPro" id="IPR011335">
    <property type="entry name" value="Restrct_endonuc-II-like"/>
</dbReference>
<organism evidence="3 4">
    <name type="scientific">Candidatus Blackburnbacteria bacterium RIFCSPLOWO2_01_FULL_40_20</name>
    <dbReference type="NCBI Taxonomy" id="1797519"/>
    <lineage>
        <taxon>Bacteria</taxon>
        <taxon>Candidatus Blackburniibacteriota</taxon>
    </lineage>
</organism>